<dbReference type="PANTHER" id="PTHR18964:SF149">
    <property type="entry name" value="BIFUNCTIONAL UDP-N-ACETYLGLUCOSAMINE 2-EPIMERASE_N-ACETYLMANNOSAMINE KINASE"/>
    <property type="match status" value="1"/>
</dbReference>
<dbReference type="InterPro" id="IPR000600">
    <property type="entry name" value="ROK"/>
</dbReference>
<dbReference type="AlphaFoldDB" id="A0A917FGQ3"/>
<evidence type="ECO:0000313" key="3">
    <source>
        <dbReference type="Proteomes" id="UP000637643"/>
    </source>
</evidence>
<organism evidence="2 3">
    <name type="scientific">Paenibacillus albidus</name>
    <dbReference type="NCBI Taxonomy" id="2041023"/>
    <lineage>
        <taxon>Bacteria</taxon>
        <taxon>Bacillati</taxon>
        <taxon>Bacillota</taxon>
        <taxon>Bacilli</taxon>
        <taxon>Bacillales</taxon>
        <taxon>Paenibacillaceae</taxon>
        <taxon>Paenibacillus</taxon>
    </lineage>
</organism>
<dbReference type="PANTHER" id="PTHR18964">
    <property type="entry name" value="ROK (REPRESSOR, ORF, KINASE) FAMILY"/>
    <property type="match status" value="1"/>
</dbReference>
<gene>
    <name evidence="2" type="ORF">GCM10010912_27850</name>
</gene>
<dbReference type="Gene3D" id="3.30.420.40">
    <property type="match status" value="2"/>
</dbReference>
<protein>
    <submittedName>
        <fullName evidence="2">Glucokinase</fullName>
    </submittedName>
</protein>
<evidence type="ECO:0000256" key="1">
    <source>
        <dbReference type="ARBA" id="ARBA00006479"/>
    </source>
</evidence>
<dbReference type="RefSeq" id="WP_189025726.1">
    <property type="nucleotide sequence ID" value="NZ_BMKR01000010.1"/>
</dbReference>
<name>A0A917FGQ3_9BACL</name>
<reference evidence="2" key="2">
    <citation type="submission" date="2020-09" db="EMBL/GenBank/DDBJ databases">
        <authorList>
            <person name="Sun Q."/>
            <person name="Zhou Y."/>
        </authorList>
    </citation>
    <scope>NUCLEOTIDE SEQUENCE</scope>
    <source>
        <strain evidence="2">CGMCC 1.16134</strain>
    </source>
</reference>
<reference evidence="2" key="1">
    <citation type="journal article" date="2014" name="Int. J. Syst. Evol. Microbiol.">
        <title>Complete genome sequence of Corynebacterium casei LMG S-19264T (=DSM 44701T), isolated from a smear-ripened cheese.</title>
        <authorList>
            <consortium name="US DOE Joint Genome Institute (JGI-PGF)"/>
            <person name="Walter F."/>
            <person name="Albersmeier A."/>
            <person name="Kalinowski J."/>
            <person name="Ruckert C."/>
        </authorList>
    </citation>
    <scope>NUCLEOTIDE SEQUENCE</scope>
    <source>
        <strain evidence="2">CGMCC 1.16134</strain>
    </source>
</reference>
<dbReference type="Proteomes" id="UP000637643">
    <property type="component" value="Unassembled WGS sequence"/>
</dbReference>
<keyword evidence="3" id="KW-1185">Reference proteome</keyword>
<dbReference type="CDD" id="cd24068">
    <property type="entry name" value="ASKHA_NBD_ROK_FnNanK-like"/>
    <property type="match status" value="1"/>
</dbReference>
<evidence type="ECO:0000313" key="2">
    <source>
        <dbReference type="EMBL" id="GGF81175.1"/>
    </source>
</evidence>
<dbReference type="InterPro" id="IPR043129">
    <property type="entry name" value="ATPase_NBD"/>
</dbReference>
<comment type="similarity">
    <text evidence="1">Belongs to the ROK (NagC/XylR) family.</text>
</comment>
<proteinExistence type="inferred from homology"/>
<sequence length="299" mass="31078">MRQVIGVDIGGTGIKGLGVREDGRVLAEAARATDARLGREAILAKLRELIDELMVQVPEAQAIGIASAGRVNAETGEVVYATGNLPGWQGMPLTAWAASEFGLPAAAENDANAALLGEVWLGAGRGKDDLVMLTLGTGVGGAYMTAGRLVRGARWSGGEWGHSVLVPGGRLCNCGKRGCVEQYISGTALVRLGHELTGRAYGHGRELMAEADKGEAAAVEVLERYTSAVALVADNIAVAVDPELIIIGGGVIHDQATWWPLLLNKLGAAAVVAAELGNRAGCFGVAKLVLDRLSENRIR</sequence>
<comment type="caution">
    <text evidence="2">The sequence shown here is derived from an EMBL/GenBank/DDBJ whole genome shotgun (WGS) entry which is preliminary data.</text>
</comment>
<accession>A0A917FGQ3</accession>
<dbReference type="EMBL" id="BMKR01000010">
    <property type="protein sequence ID" value="GGF81175.1"/>
    <property type="molecule type" value="Genomic_DNA"/>
</dbReference>
<dbReference type="Pfam" id="PF00480">
    <property type="entry name" value="ROK"/>
    <property type="match status" value="1"/>
</dbReference>
<dbReference type="SUPFAM" id="SSF53067">
    <property type="entry name" value="Actin-like ATPase domain"/>
    <property type="match status" value="1"/>
</dbReference>